<organism evidence="1 2">
    <name type="scientific">Colletotrichum godetiae</name>
    <dbReference type="NCBI Taxonomy" id="1209918"/>
    <lineage>
        <taxon>Eukaryota</taxon>
        <taxon>Fungi</taxon>
        <taxon>Dikarya</taxon>
        <taxon>Ascomycota</taxon>
        <taxon>Pezizomycotina</taxon>
        <taxon>Sordariomycetes</taxon>
        <taxon>Hypocreomycetidae</taxon>
        <taxon>Glomerellales</taxon>
        <taxon>Glomerellaceae</taxon>
        <taxon>Colletotrichum</taxon>
        <taxon>Colletotrichum acutatum species complex</taxon>
    </lineage>
</organism>
<sequence>MGKVRGRPFSKAIEYRPPAIRSKNRPGTINMFLSAVQNPSSLIVRLEHSQSGPRKIMETDSGFLHLVCQHLS</sequence>
<keyword evidence="2" id="KW-1185">Reference proteome</keyword>
<comment type="caution">
    <text evidence="1">The sequence shown here is derived from an EMBL/GenBank/DDBJ whole genome shotgun (WGS) entry which is preliminary data.</text>
</comment>
<proteinExistence type="predicted"/>
<dbReference type="EMBL" id="JAHMHR010000016">
    <property type="protein sequence ID" value="KAK1676746.1"/>
    <property type="molecule type" value="Genomic_DNA"/>
</dbReference>
<evidence type="ECO:0000313" key="2">
    <source>
        <dbReference type="Proteomes" id="UP001224890"/>
    </source>
</evidence>
<gene>
    <name evidence="1" type="ORF">BDP55DRAFT_99821</name>
</gene>
<dbReference type="Proteomes" id="UP001224890">
    <property type="component" value="Unassembled WGS sequence"/>
</dbReference>
<dbReference type="GeneID" id="85465882"/>
<accession>A0AAJ0ETZ6</accession>
<dbReference type="AlphaFoldDB" id="A0AAJ0ETZ6"/>
<evidence type="ECO:0000313" key="1">
    <source>
        <dbReference type="EMBL" id="KAK1676746.1"/>
    </source>
</evidence>
<name>A0AAJ0ETZ6_9PEZI</name>
<reference evidence="1" key="1">
    <citation type="submission" date="2021-06" db="EMBL/GenBank/DDBJ databases">
        <title>Comparative genomics, transcriptomics and evolutionary studies reveal genomic signatures of adaptation to plant cell wall in hemibiotrophic fungi.</title>
        <authorList>
            <consortium name="DOE Joint Genome Institute"/>
            <person name="Baroncelli R."/>
            <person name="Diaz J.F."/>
            <person name="Benocci T."/>
            <person name="Peng M."/>
            <person name="Battaglia E."/>
            <person name="Haridas S."/>
            <person name="Andreopoulos W."/>
            <person name="Labutti K."/>
            <person name="Pangilinan J."/>
            <person name="Floch G.L."/>
            <person name="Makela M.R."/>
            <person name="Henrissat B."/>
            <person name="Grigoriev I.V."/>
            <person name="Crouch J.A."/>
            <person name="De Vries R.P."/>
            <person name="Sukno S.A."/>
            <person name="Thon M.R."/>
        </authorList>
    </citation>
    <scope>NUCLEOTIDE SEQUENCE</scope>
    <source>
        <strain evidence="1">CBS 193.32</strain>
    </source>
</reference>
<protein>
    <submittedName>
        <fullName evidence="1">Uncharacterized protein</fullName>
    </submittedName>
</protein>
<dbReference type="RefSeq" id="XP_060430749.1">
    <property type="nucleotide sequence ID" value="XM_060581356.1"/>
</dbReference>